<dbReference type="Gene3D" id="1.20.140.10">
    <property type="entry name" value="Butyryl-CoA Dehydrogenase, subunit A, domain 3"/>
    <property type="match status" value="1"/>
</dbReference>
<dbReference type="PROSITE" id="PS00072">
    <property type="entry name" value="ACYL_COA_DH_1"/>
    <property type="match status" value="1"/>
</dbReference>
<dbReference type="GO" id="GO:0050660">
    <property type="term" value="F:flavin adenine dinucleotide binding"/>
    <property type="evidence" value="ECO:0007669"/>
    <property type="project" value="InterPro"/>
</dbReference>
<dbReference type="InterPro" id="IPR046373">
    <property type="entry name" value="Acyl-CoA_Oxase/DH_mid-dom_sf"/>
</dbReference>
<comment type="cofactor">
    <cofactor evidence="1 7">
        <name>FAD</name>
        <dbReference type="ChEBI" id="CHEBI:57692"/>
    </cofactor>
</comment>
<dbReference type="Pfam" id="PF02770">
    <property type="entry name" value="Acyl-CoA_dh_M"/>
    <property type="match status" value="1"/>
</dbReference>
<evidence type="ECO:0000313" key="11">
    <source>
        <dbReference type="EMBL" id="ADG05544.1"/>
    </source>
</evidence>
<dbReference type="RefSeq" id="WP_013074836.1">
    <property type="nucleotide sequence ID" value="NC_014098.1"/>
</dbReference>
<dbReference type="Gene3D" id="1.10.540.10">
    <property type="entry name" value="Acyl-CoA dehydrogenase/oxidase, N-terminal domain"/>
    <property type="match status" value="1"/>
</dbReference>
<evidence type="ECO:0000256" key="3">
    <source>
        <dbReference type="ARBA" id="ARBA00022630"/>
    </source>
</evidence>
<name>D5WVD4_KYRT2</name>
<dbReference type="InterPro" id="IPR013786">
    <property type="entry name" value="AcylCoA_DH/ox_N"/>
</dbReference>
<dbReference type="Gene3D" id="2.40.110.10">
    <property type="entry name" value="Butyryl-CoA Dehydrogenase, subunit A, domain 2"/>
    <property type="match status" value="1"/>
</dbReference>
<evidence type="ECO:0000256" key="6">
    <source>
        <dbReference type="ARBA" id="ARBA00052546"/>
    </source>
</evidence>
<dbReference type="AlphaFoldDB" id="D5WVD4"/>
<dbReference type="InterPro" id="IPR037069">
    <property type="entry name" value="AcylCoA_DH/ox_N_sf"/>
</dbReference>
<organism evidence="11 12">
    <name type="scientific">Kyrpidia tusciae (strain DSM 2912 / NBRC 15312 / T2)</name>
    <name type="common">Bacillus tusciae</name>
    <dbReference type="NCBI Taxonomy" id="562970"/>
    <lineage>
        <taxon>Bacteria</taxon>
        <taxon>Bacillati</taxon>
        <taxon>Bacillota</taxon>
        <taxon>Bacilli</taxon>
        <taxon>Bacillales</taxon>
        <taxon>Alicyclobacillaceae</taxon>
        <taxon>Kyrpidia</taxon>
    </lineage>
</organism>
<dbReference type="SUPFAM" id="SSF56645">
    <property type="entry name" value="Acyl-CoA dehydrogenase NM domain-like"/>
    <property type="match status" value="1"/>
</dbReference>
<dbReference type="FunFam" id="1.20.140.10:FF:000004">
    <property type="entry name" value="Acyl-CoA dehydrogenase FadE25"/>
    <property type="match status" value="1"/>
</dbReference>
<dbReference type="PROSITE" id="PS00073">
    <property type="entry name" value="ACYL_COA_DH_2"/>
    <property type="match status" value="1"/>
</dbReference>
<keyword evidence="3 7" id="KW-0285">Flavoprotein</keyword>
<dbReference type="SUPFAM" id="SSF47203">
    <property type="entry name" value="Acyl-CoA dehydrogenase C-terminal domain-like"/>
    <property type="match status" value="1"/>
</dbReference>
<dbReference type="Pfam" id="PF02771">
    <property type="entry name" value="Acyl-CoA_dh_N"/>
    <property type="match status" value="1"/>
</dbReference>
<dbReference type="InterPro" id="IPR009100">
    <property type="entry name" value="AcylCoA_DH/oxidase_NM_dom_sf"/>
</dbReference>
<feature type="domain" description="Acyl-CoA oxidase/dehydrogenase middle" evidence="9">
    <location>
        <begin position="122"/>
        <end position="216"/>
    </location>
</feature>
<evidence type="ECO:0000256" key="5">
    <source>
        <dbReference type="ARBA" id="ARBA00023002"/>
    </source>
</evidence>
<evidence type="ECO:0000256" key="2">
    <source>
        <dbReference type="ARBA" id="ARBA00009347"/>
    </source>
</evidence>
<evidence type="ECO:0000256" key="7">
    <source>
        <dbReference type="RuleBase" id="RU362125"/>
    </source>
</evidence>
<evidence type="ECO:0000259" key="9">
    <source>
        <dbReference type="Pfam" id="PF02770"/>
    </source>
</evidence>
<dbReference type="GO" id="GO:0003995">
    <property type="term" value="F:acyl-CoA dehydrogenase activity"/>
    <property type="evidence" value="ECO:0007669"/>
    <property type="project" value="InterPro"/>
</dbReference>
<dbReference type="EMBL" id="CP002017">
    <property type="protein sequence ID" value="ADG05544.1"/>
    <property type="molecule type" value="Genomic_DNA"/>
</dbReference>
<dbReference type="InterPro" id="IPR006089">
    <property type="entry name" value="Acyl-CoA_DH_CS"/>
</dbReference>
<dbReference type="InterPro" id="IPR009075">
    <property type="entry name" value="AcylCo_DH/oxidase_C"/>
</dbReference>
<dbReference type="FunFam" id="2.40.110.10:FF:000009">
    <property type="entry name" value="Acyl-CoA dehydrogenase"/>
    <property type="match status" value="1"/>
</dbReference>
<feature type="domain" description="Acyl-CoA dehydrogenase/oxidase N-terminal" evidence="10">
    <location>
        <begin position="6"/>
        <end position="118"/>
    </location>
</feature>
<dbReference type="PANTHER" id="PTHR43884">
    <property type="entry name" value="ACYL-COA DEHYDROGENASE"/>
    <property type="match status" value="1"/>
</dbReference>
<dbReference type="HOGENOM" id="CLU_018204_0_2_9"/>
<proteinExistence type="inferred from homology"/>
<sequence>MDFDLTTEQRMIRDAVRDFAEGEVAPKAAEVDRTGRFPIETFKKMGELGFLGIPFPEEYGGAGGDTVSYALAVEEIGRACASTGLSYAAHISLGSYPIYAFGTEAQKREYLVPLAQGEGLGAFGLTEPGAGSDASGTRTTAVLEDGFWRLNGSKNFITNAGYARSVVVTAVTDREKGAKGISAFIVPTDNPGFRVTTTYEKLGLRGSNTVEFVLDETVIPEDHLLGAVGEGYKQFLITLDGGRISIGALSVGIARAAYEAALSYAKERVQFGRSISKFQAIQFKLADMAMHIEMARTMVLKAAWLKDQGRPFKKEAAMAKLFASEMAMRTCDQAIQIHGGYGYMKDYPVERYFRDVKLMEIGEGTSEIQRLVIAREIGC</sequence>
<gene>
    <name evidence="11" type="ordered locus">Btus_0785</name>
</gene>
<evidence type="ECO:0000256" key="1">
    <source>
        <dbReference type="ARBA" id="ARBA00001974"/>
    </source>
</evidence>
<dbReference type="Pfam" id="PF00441">
    <property type="entry name" value="Acyl-CoA_dh_1"/>
    <property type="match status" value="1"/>
</dbReference>
<dbReference type="OrthoDB" id="2985879at2"/>
<dbReference type="CDD" id="cd01158">
    <property type="entry name" value="SCAD_SBCAD"/>
    <property type="match status" value="1"/>
</dbReference>
<keyword evidence="4 7" id="KW-0274">FAD</keyword>
<dbReference type="KEGG" id="bts:Btus_0785"/>
<dbReference type="PIRSF" id="PIRSF016578">
    <property type="entry name" value="HsaA"/>
    <property type="match status" value="1"/>
</dbReference>
<keyword evidence="12" id="KW-1185">Reference proteome</keyword>
<dbReference type="FunFam" id="1.10.540.10:FF:000002">
    <property type="entry name" value="Acyl-CoA dehydrogenase FadE19"/>
    <property type="match status" value="1"/>
</dbReference>
<comment type="catalytic activity">
    <reaction evidence="6">
        <text>a 2,3-saturated acyl-CoA + A = a 2,3-dehydroacyl-CoA + AH2</text>
        <dbReference type="Rhea" id="RHEA:48608"/>
        <dbReference type="ChEBI" id="CHEBI:13193"/>
        <dbReference type="ChEBI" id="CHEBI:17499"/>
        <dbReference type="ChEBI" id="CHEBI:60015"/>
        <dbReference type="ChEBI" id="CHEBI:65111"/>
    </reaction>
</comment>
<protein>
    <submittedName>
        <fullName evidence="11">Acyl-CoA dehydrogenase domain protein</fullName>
    </submittedName>
</protein>
<comment type="similarity">
    <text evidence="2 7">Belongs to the acyl-CoA dehydrogenase family.</text>
</comment>
<evidence type="ECO:0000259" key="10">
    <source>
        <dbReference type="Pfam" id="PF02771"/>
    </source>
</evidence>
<dbReference type="InterPro" id="IPR006091">
    <property type="entry name" value="Acyl-CoA_Oxase/DH_mid-dom"/>
</dbReference>
<dbReference type="eggNOG" id="COG1960">
    <property type="taxonomic scope" value="Bacteria"/>
</dbReference>
<accession>D5WVD4</accession>
<feature type="domain" description="Acyl-CoA dehydrogenase/oxidase C-terminal" evidence="8">
    <location>
        <begin position="229"/>
        <end position="377"/>
    </location>
</feature>
<evidence type="ECO:0000256" key="4">
    <source>
        <dbReference type="ARBA" id="ARBA00022827"/>
    </source>
</evidence>
<dbReference type="InterPro" id="IPR036250">
    <property type="entry name" value="AcylCo_DH-like_C"/>
</dbReference>
<dbReference type="Proteomes" id="UP000002368">
    <property type="component" value="Chromosome"/>
</dbReference>
<keyword evidence="5 7" id="KW-0560">Oxidoreductase</keyword>
<reference evidence="11 12" key="1">
    <citation type="journal article" date="2011" name="Stand. Genomic Sci.">
        <title>Complete genome sequence of the thermophilic, hydrogen-oxidizing Bacillus tusciae type strain (T2) and reclassification in the new genus, Kyrpidia gen. nov. as Kyrpidia tusciae comb. nov. and emendation of the family Alicyclobacillaceae da Costa and Rainey, 2010.</title>
        <authorList>
            <person name="Klenk H.P."/>
            <person name="Lapidus A."/>
            <person name="Chertkov O."/>
            <person name="Copeland A."/>
            <person name="Del Rio T.G."/>
            <person name="Nolan M."/>
            <person name="Lucas S."/>
            <person name="Chen F."/>
            <person name="Tice H."/>
            <person name="Cheng J.F."/>
            <person name="Han C."/>
            <person name="Bruce D."/>
            <person name="Goodwin L."/>
            <person name="Pitluck S."/>
            <person name="Pati A."/>
            <person name="Ivanova N."/>
            <person name="Mavromatis K."/>
            <person name="Daum C."/>
            <person name="Chen A."/>
            <person name="Palaniappan K."/>
            <person name="Chang Y.J."/>
            <person name="Land M."/>
            <person name="Hauser L."/>
            <person name="Jeffries C.D."/>
            <person name="Detter J.C."/>
            <person name="Rohde M."/>
            <person name="Abt B."/>
            <person name="Pukall R."/>
            <person name="Goker M."/>
            <person name="Bristow J."/>
            <person name="Markowitz V."/>
            <person name="Hugenholtz P."/>
            <person name="Eisen J.A."/>
        </authorList>
    </citation>
    <scope>NUCLEOTIDE SEQUENCE [LARGE SCALE GENOMIC DNA]</scope>
    <source>
        <strain evidence="11 12">DSM 2912</strain>
    </source>
</reference>
<dbReference type="STRING" id="562970.Btus_0785"/>
<dbReference type="PANTHER" id="PTHR43884:SF12">
    <property type="entry name" value="ISOVALERYL-COA DEHYDROGENASE, MITOCHONDRIAL-RELATED"/>
    <property type="match status" value="1"/>
</dbReference>
<evidence type="ECO:0000259" key="8">
    <source>
        <dbReference type="Pfam" id="PF00441"/>
    </source>
</evidence>
<evidence type="ECO:0000313" key="12">
    <source>
        <dbReference type="Proteomes" id="UP000002368"/>
    </source>
</evidence>